<feature type="domain" description="Histidine kinase" evidence="8">
    <location>
        <begin position="260"/>
        <end position="476"/>
    </location>
</feature>
<evidence type="ECO:0000256" key="6">
    <source>
        <dbReference type="ARBA" id="ARBA00022777"/>
    </source>
</evidence>
<dbReference type="InterPro" id="IPR004358">
    <property type="entry name" value="Sig_transdc_His_kin-like_C"/>
</dbReference>
<evidence type="ECO:0000256" key="7">
    <source>
        <dbReference type="ARBA" id="ARBA00023012"/>
    </source>
</evidence>
<keyword evidence="10" id="KW-1185">Reference proteome</keyword>
<keyword evidence="4" id="KW-0597">Phosphoprotein</keyword>
<dbReference type="Pfam" id="PF00512">
    <property type="entry name" value="HisKA"/>
    <property type="match status" value="1"/>
</dbReference>
<accession>A0A8J3JE32</accession>
<organism evidence="9 10">
    <name type="scientific">Actinocatenispora rupis</name>
    <dbReference type="NCBI Taxonomy" id="519421"/>
    <lineage>
        <taxon>Bacteria</taxon>
        <taxon>Bacillati</taxon>
        <taxon>Actinomycetota</taxon>
        <taxon>Actinomycetes</taxon>
        <taxon>Micromonosporales</taxon>
        <taxon>Micromonosporaceae</taxon>
        <taxon>Actinocatenispora</taxon>
    </lineage>
</organism>
<dbReference type="SUPFAM" id="SSF55874">
    <property type="entry name" value="ATPase domain of HSP90 chaperone/DNA topoisomerase II/histidine kinase"/>
    <property type="match status" value="1"/>
</dbReference>
<evidence type="ECO:0000256" key="1">
    <source>
        <dbReference type="ARBA" id="ARBA00000085"/>
    </source>
</evidence>
<proteinExistence type="predicted"/>
<evidence type="ECO:0000313" key="9">
    <source>
        <dbReference type="EMBL" id="GID13128.1"/>
    </source>
</evidence>
<dbReference type="Proteomes" id="UP000612808">
    <property type="component" value="Unassembled WGS sequence"/>
</dbReference>
<dbReference type="SMART" id="SM00387">
    <property type="entry name" value="HATPase_c"/>
    <property type="match status" value="1"/>
</dbReference>
<dbReference type="PANTHER" id="PTHR43711">
    <property type="entry name" value="TWO-COMPONENT HISTIDINE KINASE"/>
    <property type="match status" value="1"/>
</dbReference>
<dbReference type="InterPro" id="IPR005467">
    <property type="entry name" value="His_kinase_dom"/>
</dbReference>
<keyword evidence="5" id="KW-0808">Transferase</keyword>
<keyword evidence="6" id="KW-0418">Kinase</keyword>
<gene>
    <name evidence="9" type="ORF">Aru02nite_40170</name>
</gene>
<comment type="caution">
    <text evidence="9">The sequence shown here is derived from an EMBL/GenBank/DDBJ whole genome shotgun (WGS) entry which is preliminary data.</text>
</comment>
<dbReference type="GO" id="GO:0005886">
    <property type="term" value="C:plasma membrane"/>
    <property type="evidence" value="ECO:0007669"/>
    <property type="project" value="UniProtKB-SubCell"/>
</dbReference>
<sequence length="482" mass="51209">MMTNVDYPVLVAGLLRCTQGDRRPAAVHGLLSTLVAAVGADAATYAEYTGTVGRVLAATSGAEWTVGRPVDGAQPAVVRLADGSCVDVDVRADLVTELADQLAARGVLRLAAAGVLVDGRVAGSVHLHFRAAGELSEAQRAAVLLGVRVLDPVRTARPAEDPLATALADGLAVLGADGLVRAWNPAAHALTGVPAGAAIGRPVPFAVPRAGEVGEYELPDGRWIEVVSSRLSGSTDRVVTFRDVSAARRRAQVKDLFVATTSHELRSPVTAVHGHADTLYRRWDQLDDETRRDSVRRIWERSGQLSTLVDRLLAADDTARIDALLSSRTFDLVGALRRAVRGLGTEEAARLRVDLPETLPVVLGDAGSVPTVLTELVQNAHKYSPGGGEITLTAGADERTAYFRVADSGIGIRPEHQELAFAPRWQAEGTDRRRFGGVGLGLYLVRRIVEGQHGWVSLRRRNPDGTVAEVRLPRAGVTSGEA</sequence>
<dbReference type="PROSITE" id="PS50109">
    <property type="entry name" value="HIS_KIN"/>
    <property type="match status" value="1"/>
</dbReference>
<evidence type="ECO:0000259" key="8">
    <source>
        <dbReference type="PROSITE" id="PS50109"/>
    </source>
</evidence>
<dbReference type="Pfam" id="PF02518">
    <property type="entry name" value="HATPase_c"/>
    <property type="match status" value="1"/>
</dbReference>
<dbReference type="InterPro" id="IPR036890">
    <property type="entry name" value="HATPase_C_sf"/>
</dbReference>
<dbReference type="PRINTS" id="PR00344">
    <property type="entry name" value="BCTRLSENSOR"/>
</dbReference>
<evidence type="ECO:0000256" key="2">
    <source>
        <dbReference type="ARBA" id="ARBA00004236"/>
    </source>
</evidence>
<dbReference type="GO" id="GO:0000155">
    <property type="term" value="F:phosphorelay sensor kinase activity"/>
    <property type="evidence" value="ECO:0007669"/>
    <property type="project" value="InterPro"/>
</dbReference>
<dbReference type="Gene3D" id="3.30.565.10">
    <property type="entry name" value="Histidine kinase-like ATPase, C-terminal domain"/>
    <property type="match status" value="1"/>
</dbReference>
<dbReference type="InterPro" id="IPR003594">
    <property type="entry name" value="HATPase_dom"/>
</dbReference>
<evidence type="ECO:0000256" key="4">
    <source>
        <dbReference type="ARBA" id="ARBA00022553"/>
    </source>
</evidence>
<protein>
    <recommendedName>
        <fullName evidence="3">histidine kinase</fullName>
        <ecNumber evidence="3">2.7.13.3</ecNumber>
    </recommendedName>
</protein>
<dbReference type="SMART" id="SM00388">
    <property type="entry name" value="HisKA"/>
    <property type="match status" value="1"/>
</dbReference>
<dbReference type="InterPro" id="IPR036097">
    <property type="entry name" value="HisK_dim/P_sf"/>
</dbReference>
<comment type="subcellular location">
    <subcellularLocation>
        <location evidence="2">Cell membrane</location>
    </subcellularLocation>
</comment>
<evidence type="ECO:0000313" key="10">
    <source>
        <dbReference type="Proteomes" id="UP000612808"/>
    </source>
</evidence>
<dbReference type="SUPFAM" id="SSF47384">
    <property type="entry name" value="Homodimeric domain of signal transducing histidine kinase"/>
    <property type="match status" value="1"/>
</dbReference>
<reference evidence="9" key="1">
    <citation type="submission" date="2021-01" db="EMBL/GenBank/DDBJ databases">
        <title>Whole genome shotgun sequence of Actinocatenispora rupis NBRC 107355.</title>
        <authorList>
            <person name="Komaki H."/>
            <person name="Tamura T."/>
        </authorList>
    </citation>
    <scope>NUCLEOTIDE SEQUENCE</scope>
    <source>
        <strain evidence="9">NBRC 107355</strain>
    </source>
</reference>
<dbReference type="InterPro" id="IPR050736">
    <property type="entry name" value="Sensor_HK_Regulatory"/>
</dbReference>
<evidence type="ECO:0000256" key="5">
    <source>
        <dbReference type="ARBA" id="ARBA00022679"/>
    </source>
</evidence>
<dbReference type="Gene3D" id="1.10.287.130">
    <property type="match status" value="1"/>
</dbReference>
<keyword evidence="7" id="KW-0902">Two-component regulatory system</keyword>
<dbReference type="InterPro" id="IPR003661">
    <property type="entry name" value="HisK_dim/P_dom"/>
</dbReference>
<dbReference type="CDD" id="cd00082">
    <property type="entry name" value="HisKA"/>
    <property type="match status" value="1"/>
</dbReference>
<dbReference type="PANTHER" id="PTHR43711:SF1">
    <property type="entry name" value="HISTIDINE KINASE 1"/>
    <property type="match status" value="1"/>
</dbReference>
<dbReference type="EC" id="2.7.13.3" evidence="3"/>
<dbReference type="Gene3D" id="3.30.450.20">
    <property type="entry name" value="PAS domain"/>
    <property type="match status" value="1"/>
</dbReference>
<dbReference type="AlphaFoldDB" id="A0A8J3JE32"/>
<dbReference type="SUPFAM" id="SSF55785">
    <property type="entry name" value="PYP-like sensor domain (PAS domain)"/>
    <property type="match status" value="1"/>
</dbReference>
<dbReference type="EMBL" id="BOMB01000023">
    <property type="protein sequence ID" value="GID13128.1"/>
    <property type="molecule type" value="Genomic_DNA"/>
</dbReference>
<dbReference type="InterPro" id="IPR035965">
    <property type="entry name" value="PAS-like_dom_sf"/>
</dbReference>
<comment type="catalytic activity">
    <reaction evidence="1">
        <text>ATP + protein L-histidine = ADP + protein N-phospho-L-histidine.</text>
        <dbReference type="EC" id="2.7.13.3"/>
    </reaction>
</comment>
<evidence type="ECO:0000256" key="3">
    <source>
        <dbReference type="ARBA" id="ARBA00012438"/>
    </source>
</evidence>
<name>A0A8J3JE32_9ACTN</name>